<keyword evidence="6" id="KW-1185">Reference proteome</keyword>
<name>M7ARW4_CHEMY</name>
<dbReference type="InterPro" id="IPR036322">
    <property type="entry name" value="WD40_repeat_dom_sf"/>
</dbReference>
<evidence type="ECO:0000313" key="5">
    <source>
        <dbReference type="EMBL" id="EMP27374.1"/>
    </source>
</evidence>
<gene>
    <name evidence="5" type="ORF">UY3_15528</name>
</gene>
<dbReference type="SUPFAM" id="SSF50978">
    <property type="entry name" value="WD40 repeat-like"/>
    <property type="match status" value="1"/>
</dbReference>
<evidence type="ECO:0000256" key="3">
    <source>
        <dbReference type="ARBA" id="ARBA00022737"/>
    </source>
</evidence>
<organism evidence="5 6">
    <name type="scientific">Chelonia mydas</name>
    <name type="common">Green sea-turtle</name>
    <name type="synonym">Chelonia agassizi</name>
    <dbReference type="NCBI Taxonomy" id="8469"/>
    <lineage>
        <taxon>Eukaryota</taxon>
        <taxon>Metazoa</taxon>
        <taxon>Chordata</taxon>
        <taxon>Craniata</taxon>
        <taxon>Vertebrata</taxon>
        <taxon>Euteleostomi</taxon>
        <taxon>Archelosauria</taxon>
        <taxon>Testudinata</taxon>
        <taxon>Testudines</taxon>
        <taxon>Cryptodira</taxon>
        <taxon>Durocryptodira</taxon>
        <taxon>Americhelydia</taxon>
        <taxon>Chelonioidea</taxon>
        <taxon>Cheloniidae</taxon>
        <taxon>Chelonia</taxon>
    </lineage>
</organism>
<keyword evidence="3" id="KW-0677">Repeat</keyword>
<proteinExistence type="predicted"/>
<evidence type="ECO:0000256" key="2">
    <source>
        <dbReference type="ARBA" id="ARBA00022574"/>
    </source>
</evidence>
<feature type="compositionally biased region" description="Polar residues" evidence="4">
    <location>
        <begin position="1"/>
        <end position="13"/>
    </location>
</feature>
<reference evidence="6" key="1">
    <citation type="journal article" date="2013" name="Nat. Genet.">
        <title>The draft genomes of soft-shell turtle and green sea turtle yield insights into the development and evolution of the turtle-specific body plan.</title>
        <authorList>
            <person name="Wang Z."/>
            <person name="Pascual-Anaya J."/>
            <person name="Zadissa A."/>
            <person name="Li W."/>
            <person name="Niimura Y."/>
            <person name="Huang Z."/>
            <person name="Li C."/>
            <person name="White S."/>
            <person name="Xiong Z."/>
            <person name="Fang D."/>
            <person name="Wang B."/>
            <person name="Ming Y."/>
            <person name="Chen Y."/>
            <person name="Zheng Y."/>
            <person name="Kuraku S."/>
            <person name="Pignatelli M."/>
            <person name="Herrero J."/>
            <person name="Beal K."/>
            <person name="Nozawa M."/>
            <person name="Li Q."/>
            <person name="Wang J."/>
            <person name="Zhang H."/>
            <person name="Yu L."/>
            <person name="Shigenobu S."/>
            <person name="Wang J."/>
            <person name="Liu J."/>
            <person name="Flicek P."/>
            <person name="Searle S."/>
            <person name="Wang J."/>
            <person name="Kuratani S."/>
            <person name="Yin Y."/>
            <person name="Aken B."/>
            <person name="Zhang G."/>
            <person name="Irie N."/>
        </authorList>
    </citation>
    <scope>NUCLEOTIDE SEQUENCE [LARGE SCALE GENOMIC DNA]</scope>
</reference>
<dbReference type="EMBL" id="KB570890">
    <property type="protein sequence ID" value="EMP27374.1"/>
    <property type="molecule type" value="Genomic_DNA"/>
</dbReference>
<protein>
    <submittedName>
        <fullName evidence="5">WD repeat-containing protein 63</fullName>
    </submittedName>
</protein>
<sequence length="295" mass="33270">MLESPKSSKTSELSPKGSVKKLKSKEQTKAKGSAKGKRKQLGIIAVSVTERLSYEERIAQSGKLLLRKSPILFWSFSDPIHPQVVLWDISEYEEKLQNAKTGAGGSKNTAVNMANLSKSDTSGDYSPTKISLVEEHFHYKMQDKMQYQVKPEIFGDENPYKQLKVPSAKALQILENIPTNFFVGTEDGEVIYSDWKMERESDSGRLISQKPANKYTIHDGIVHTIQRSPFFKDIILSVGGWNFAIWKEGVTRVAGGQKSREQMEEQMNINYVDFLDEEKKILTGLGLLKATDRFA</sequence>
<evidence type="ECO:0000256" key="4">
    <source>
        <dbReference type="SAM" id="MobiDB-lite"/>
    </source>
</evidence>
<dbReference type="Proteomes" id="UP000031443">
    <property type="component" value="Unassembled WGS sequence"/>
</dbReference>
<dbReference type="STRING" id="8469.M7ARW4"/>
<accession>M7ARW4</accession>
<dbReference type="PANTHER" id="PTHR12442:SF5">
    <property type="entry name" value="DYNEIN AXONEMAL INTERMEDIATE CHAIN 3"/>
    <property type="match status" value="1"/>
</dbReference>
<dbReference type="GO" id="GO:0036159">
    <property type="term" value="P:inner dynein arm assembly"/>
    <property type="evidence" value="ECO:0007669"/>
    <property type="project" value="TreeGrafter"/>
</dbReference>
<dbReference type="eggNOG" id="KOG1587">
    <property type="taxonomic scope" value="Eukaryota"/>
</dbReference>
<dbReference type="PANTHER" id="PTHR12442">
    <property type="entry name" value="DYNEIN INTERMEDIATE CHAIN"/>
    <property type="match status" value="1"/>
</dbReference>
<dbReference type="GO" id="GO:0045503">
    <property type="term" value="F:dynein light chain binding"/>
    <property type="evidence" value="ECO:0007669"/>
    <property type="project" value="TreeGrafter"/>
</dbReference>
<dbReference type="GO" id="GO:0036156">
    <property type="term" value="C:inner dynein arm"/>
    <property type="evidence" value="ECO:0007669"/>
    <property type="project" value="TreeGrafter"/>
</dbReference>
<dbReference type="GO" id="GO:0060294">
    <property type="term" value="P:cilium movement involved in cell motility"/>
    <property type="evidence" value="ECO:0007669"/>
    <property type="project" value="TreeGrafter"/>
</dbReference>
<dbReference type="AlphaFoldDB" id="M7ARW4"/>
<keyword evidence="1" id="KW-0963">Cytoplasm</keyword>
<dbReference type="GO" id="GO:0045504">
    <property type="term" value="F:dynein heavy chain binding"/>
    <property type="evidence" value="ECO:0007669"/>
    <property type="project" value="TreeGrafter"/>
</dbReference>
<dbReference type="InterPro" id="IPR050687">
    <property type="entry name" value="Dynein_IC"/>
</dbReference>
<keyword evidence="2" id="KW-0853">WD repeat</keyword>
<feature type="region of interest" description="Disordered" evidence="4">
    <location>
        <begin position="1"/>
        <end position="34"/>
    </location>
</feature>
<evidence type="ECO:0000256" key="1">
    <source>
        <dbReference type="ARBA" id="ARBA00022490"/>
    </source>
</evidence>
<evidence type="ECO:0000313" key="6">
    <source>
        <dbReference type="Proteomes" id="UP000031443"/>
    </source>
</evidence>